<dbReference type="SUPFAM" id="SSF101386">
    <property type="entry name" value="all-alpha NTP pyrophosphatases"/>
    <property type="match status" value="1"/>
</dbReference>
<evidence type="ECO:0000256" key="12">
    <source>
        <dbReference type="ARBA" id="ARBA00022840"/>
    </source>
</evidence>
<proteinExistence type="inferred from homology"/>
<dbReference type="STRING" id="45068.Llon_0443"/>
<dbReference type="PATRIC" id="fig|45068.5.peg.475"/>
<dbReference type="Gene3D" id="1.10.287.1080">
    <property type="entry name" value="MazG-like"/>
    <property type="match status" value="1"/>
</dbReference>
<dbReference type="NCBIfam" id="NF000768">
    <property type="entry name" value="PRK00051.1"/>
    <property type="match status" value="1"/>
</dbReference>
<comment type="subcellular location">
    <subcellularLocation>
        <location evidence="3 15">Cytoplasm</location>
    </subcellularLocation>
</comment>
<dbReference type="GO" id="GO:0004635">
    <property type="term" value="F:phosphoribosyl-AMP cyclohydrolase activity"/>
    <property type="evidence" value="ECO:0007669"/>
    <property type="project" value="UniProtKB-UniRule"/>
</dbReference>
<dbReference type="InterPro" id="IPR021130">
    <property type="entry name" value="PRib-ATP_PPHydrolase-like"/>
</dbReference>
<evidence type="ECO:0000256" key="1">
    <source>
        <dbReference type="ARBA" id="ARBA00000024"/>
    </source>
</evidence>
<dbReference type="Pfam" id="PF01502">
    <property type="entry name" value="PRA-CH"/>
    <property type="match status" value="1"/>
</dbReference>
<evidence type="ECO:0000256" key="14">
    <source>
        <dbReference type="ARBA" id="ARBA00023268"/>
    </source>
</evidence>
<evidence type="ECO:0000256" key="4">
    <source>
        <dbReference type="ARBA" id="ARBA00005169"/>
    </source>
</evidence>
<sequence>MSEFNPPIIDWEKAGSLLPAVIQDHYTRQVLMMGYMNREALARTCETGRVTFYSRTRQRLWMKGETSGHVLKVVDILSDCDHDALLILAKIEGHCCHLKQPSCFGRDGSFVPVLEKLEEVIVSRCRASERRSYTAQLFAEGLQRIAQKVGEEGVEVALAAVAGNREETISEAADLLYHLLVLLAAKEIAFREVLSSLLRRKKP</sequence>
<gene>
    <name evidence="15 17" type="primary">hisI</name>
    <name evidence="15" type="synonym">hisIE</name>
    <name evidence="17" type="ORF">Llon_0443</name>
</gene>
<dbReference type="GO" id="GO:0005737">
    <property type="term" value="C:cytoplasm"/>
    <property type="evidence" value="ECO:0007669"/>
    <property type="project" value="UniProtKB-SubCell"/>
</dbReference>
<feature type="region of interest" description="Phosphoribosyl-ATP pyrophosphohydrolase" evidence="15">
    <location>
        <begin position="114"/>
        <end position="203"/>
    </location>
</feature>
<dbReference type="EC" id="3.5.4.19" evidence="15"/>
<dbReference type="SUPFAM" id="SSF141734">
    <property type="entry name" value="HisI-like"/>
    <property type="match status" value="1"/>
</dbReference>
<keyword evidence="18" id="KW-1185">Reference proteome</keyword>
<dbReference type="RefSeq" id="WP_058528460.1">
    <property type="nucleotide sequence ID" value="NZ_CAAAHZ010000001.1"/>
</dbReference>
<protein>
    <recommendedName>
        <fullName evidence="15">Histidine biosynthesis bifunctional protein HisIE</fullName>
    </recommendedName>
    <domain>
        <recommendedName>
            <fullName evidence="15">Phosphoribosyl-AMP cyclohydrolase</fullName>
            <shortName evidence="15">PRA-CH</shortName>
            <ecNumber evidence="15">3.5.4.19</ecNumber>
        </recommendedName>
    </domain>
    <domain>
        <recommendedName>
            <fullName evidence="15">Phosphoribosyl-ATP pyrophosphatase</fullName>
            <shortName evidence="15">PRA-PH</shortName>
            <ecNumber evidence="15">3.6.1.31</ecNumber>
        </recommendedName>
    </domain>
</protein>
<dbReference type="Proteomes" id="UP000054997">
    <property type="component" value="Unassembled WGS sequence"/>
</dbReference>
<comment type="catalytic activity">
    <reaction evidence="1 15">
        <text>1-(5-phospho-beta-D-ribosyl)-5'-AMP + H2O = 1-(5-phospho-beta-D-ribosyl)-5-[(5-phospho-beta-D-ribosylamino)methylideneamino]imidazole-4-carboxamide</text>
        <dbReference type="Rhea" id="RHEA:20049"/>
        <dbReference type="ChEBI" id="CHEBI:15377"/>
        <dbReference type="ChEBI" id="CHEBI:58435"/>
        <dbReference type="ChEBI" id="CHEBI:59457"/>
        <dbReference type="EC" id="3.5.4.19"/>
    </reaction>
</comment>
<evidence type="ECO:0000256" key="6">
    <source>
        <dbReference type="ARBA" id="ARBA00007731"/>
    </source>
</evidence>
<name>A0A0W0VS04_9GAMM</name>
<dbReference type="NCBIfam" id="TIGR03188">
    <property type="entry name" value="histidine_hisI"/>
    <property type="match status" value="1"/>
</dbReference>
<keyword evidence="14 15" id="KW-0511">Multifunctional enzyme</keyword>
<dbReference type="CDD" id="cd11534">
    <property type="entry name" value="NTP-PPase_HisIE_like"/>
    <property type="match status" value="1"/>
</dbReference>
<keyword evidence="12 15" id="KW-0067">ATP-binding</keyword>
<dbReference type="InterPro" id="IPR038019">
    <property type="entry name" value="PRib_AMP_CycHydrolase_sf"/>
</dbReference>
<evidence type="ECO:0000256" key="7">
    <source>
        <dbReference type="ARBA" id="ARBA00008299"/>
    </source>
</evidence>
<dbReference type="HAMAP" id="MF_01020">
    <property type="entry name" value="HisE"/>
    <property type="match status" value="1"/>
</dbReference>
<evidence type="ECO:0000259" key="16">
    <source>
        <dbReference type="Pfam" id="PF01502"/>
    </source>
</evidence>
<comment type="similarity">
    <text evidence="6 15">In the C-terminal section; belongs to the PRA-PH family.</text>
</comment>
<evidence type="ECO:0000256" key="10">
    <source>
        <dbReference type="ARBA" id="ARBA00022741"/>
    </source>
</evidence>
<keyword evidence="8 15" id="KW-0963">Cytoplasm</keyword>
<dbReference type="GO" id="GO:0004636">
    <property type="term" value="F:phosphoribosyl-ATP diphosphatase activity"/>
    <property type="evidence" value="ECO:0007669"/>
    <property type="project" value="UniProtKB-UniRule"/>
</dbReference>
<dbReference type="HAMAP" id="MF_01019">
    <property type="entry name" value="HisIE"/>
    <property type="match status" value="1"/>
</dbReference>
<reference evidence="17 18" key="1">
    <citation type="submission" date="2015-11" db="EMBL/GenBank/DDBJ databases">
        <title>Genomic analysis of 38 Legionella species identifies large and diverse effector repertoires.</title>
        <authorList>
            <person name="Burstein D."/>
            <person name="Amaro F."/>
            <person name="Zusman T."/>
            <person name="Lifshitz Z."/>
            <person name="Cohen O."/>
            <person name="Gilbert J.A."/>
            <person name="Pupko T."/>
            <person name="Shuman H.A."/>
            <person name="Segal G."/>
        </authorList>
    </citation>
    <scope>NUCLEOTIDE SEQUENCE [LARGE SCALE GENOMIC DNA]</scope>
    <source>
        <strain evidence="17 18">ATCC 49505</strain>
    </source>
</reference>
<evidence type="ECO:0000256" key="15">
    <source>
        <dbReference type="HAMAP-Rule" id="MF_01019"/>
    </source>
</evidence>
<keyword evidence="9 15" id="KW-0028">Amino-acid biosynthesis</keyword>
<evidence type="ECO:0000256" key="9">
    <source>
        <dbReference type="ARBA" id="ARBA00022605"/>
    </source>
</evidence>
<dbReference type="EC" id="3.6.1.31" evidence="15"/>
<dbReference type="NCBIfam" id="NF002747">
    <property type="entry name" value="PRK02759.1"/>
    <property type="match status" value="1"/>
</dbReference>
<dbReference type="AlphaFoldDB" id="A0A0W0VS04"/>
<evidence type="ECO:0000256" key="3">
    <source>
        <dbReference type="ARBA" id="ARBA00004496"/>
    </source>
</evidence>
<evidence type="ECO:0000256" key="8">
    <source>
        <dbReference type="ARBA" id="ARBA00022490"/>
    </source>
</evidence>
<dbReference type="InterPro" id="IPR002496">
    <property type="entry name" value="PRib_AMP_CycHydrolase_dom"/>
</dbReference>
<dbReference type="InterPro" id="IPR008179">
    <property type="entry name" value="HisE"/>
</dbReference>
<keyword evidence="11 15" id="KW-0378">Hydrolase</keyword>
<dbReference type="GO" id="GO:0000105">
    <property type="term" value="P:L-histidine biosynthetic process"/>
    <property type="evidence" value="ECO:0007669"/>
    <property type="project" value="UniProtKB-UniRule"/>
</dbReference>
<evidence type="ECO:0000256" key="5">
    <source>
        <dbReference type="ARBA" id="ARBA00005204"/>
    </source>
</evidence>
<comment type="catalytic activity">
    <reaction evidence="2 15">
        <text>1-(5-phospho-beta-D-ribosyl)-ATP + H2O = 1-(5-phospho-beta-D-ribosyl)-5'-AMP + diphosphate + H(+)</text>
        <dbReference type="Rhea" id="RHEA:22828"/>
        <dbReference type="ChEBI" id="CHEBI:15377"/>
        <dbReference type="ChEBI" id="CHEBI:15378"/>
        <dbReference type="ChEBI" id="CHEBI:33019"/>
        <dbReference type="ChEBI" id="CHEBI:59457"/>
        <dbReference type="ChEBI" id="CHEBI:73183"/>
        <dbReference type="EC" id="3.6.1.31"/>
    </reaction>
</comment>
<comment type="pathway">
    <text evidence="5 15">Amino-acid biosynthesis; L-histidine biosynthesis; L-histidine from 5-phospho-alpha-D-ribose 1-diphosphate: step 2/9.</text>
</comment>
<evidence type="ECO:0000313" key="17">
    <source>
        <dbReference type="EMBL" id="KTD22569.1"/>
    </source>
</evidence>
<evidence type="ECO:0000256" key="2">
    <source>
        <dbReference type="ARBA" id="ARBA00001460"/>
    </source>
</evidence>
<comment type="pathway">
    <text evidence="4 15">Amino-acid biosynthesis; L-histidine biosynthesis; L-histidine from 5-phospho-alpha-D-ribose 1-diphosphate: step 3/9.</text>
</comment>
<comment type="similarity">
    <text evidence="7 15">In the N-terminal section; belongs to the PRA-CH family.</text>
</comment>
<keyword evidence="13 15" id="KW-0368">Histidine biosynthesis</keyword>
<feature type="domain" description="Phosphoribosyl-AMP cyclohydrolase" evidence="16">
    <location>
        <begin position="32"/>
        <end position="104"/>
    </location>
</feature>
<feature type="region of interest" description="Phosphoribosyl-AMP cyclohydrolase" evidence="15">
    <location>
        <begin position="1"/>
        <end position="113"/>
    </location>
</feature>
<evidence type="ECO:0000313" key="18">
    <source>
        <dbReference type="Proteomes" id="UP000054997"/>
    </source>
</evidence>
<dbReference type="EMBL" id="LNYK01000007">
    <property type="protein sequence ID" value="KTD22569.1"/>
    <property type="molecule type" value="Genomic_DNA"/>
</dbReference>
<dbReference type="PANTHER" id="PTHR42945:SF9">
    <property type="entry name" value="HISTIDINE BIOSYNTHESIS BIFUNCTIONAL PROTEIN HISIE"/>
    <property type="match status" value="1"/>
</dbReference>
<dbReference type="Gene3D" id="3.10.20.810">
    <property type="entry name" value="Phosphoribosyl-AMP cyclohydrolase"/>
    <property type="match status" value="1"/>
</dbReference>
<comment type="caution">
    <text evidence="17">The sequence shown here is derived from an EMBL/GenBank/DDBJ whole genome shotgun (WGS) entry which is preliminary data.</text>
</comment>
<evidence type="ECO:0000256" key="13">
    <source>
        <dbReference type="ARBA" id="ARBA00023102"/>
    </source>
</evidence>
<accession>A0A0W0VS04</accession>
<organism evidence="17 18">
    <name type="scientific">Legionella londiniensis</name>
    <dbReference type="NCBI Taxonomy" id="45068"/>
    <lineage>
        <taxon>Bacteria</taxon>
        <taxon>Pseudomonadati</taxon>
        <taxon>Pseudomonadota</taxon>
        <taxon>Gammaproteobacteria</taxon>
        <taxon>Legionellales</taxon>
        <taxon>Legionellaceae</taxon>
        <taxon>Legionella</taxon>
    </lineage>
</organism>
<dbReference type="OrthoDB" id="9795769at2"/>
<dbReference type="GO" id="GO:0005524">
    <property type="term" value="F:ATP binding"/>
    <property type="evidence" value="ECO:0007669"/>
    <property type="project" value="UniProtKB-KW"/>
</dbReference>
<dbReference type="UniPathway" id="UPA00031">
    <property type="reaction ID" value="UER00007"/>
</dbReference>
<dbReference type="PANTHER" id="PTHR42945">
    <property type="entry name" value="HISTIDINE BIOSYNTHESIS BIFUNCTIONAL PROTEIN"/>
    <property type="match status" value="1"/>
</dbReference>
<evidence type="ECO:0000256" key="11">
    <source>
        <dbReference type="ARBA" id="ARBA00022801"/>
    </source>
</evidence>
<dbReference type="InterPro" id="IPR023019">
    <property type="entry name" value="His_synth_HisIE"/>
</dbReference>
<keyword evidence="10 15" id="KW-0547">Nucleotide-binding</keyword>
<dbReference type="Pfam" id="PF01503">
    <property type="entry name" value="PRA-PH"/>
    <property type="match status" value="1"/>
</dbReference>
<dbReference type="FunFam" id="3.10.20.810:FF:000001">
    <property type="entry name" value="Histidine biosynthesis bifunctional protein HisIE"/>
    <property type="match status" value="1"/>
</dbReference>
<dbReference type="FunFam" id="1.10.287.1080:FF:000002">
    <property type="entry name" value="Histidine biosynthesis bifunctional protein HisIE"/>
    <property type="match status" value="1"/>
</dbReference>